<evidence type="ECO:0000256" key="4">
    <source>
        <dbReference type="ARBA" id="ARBA00022705"/>
    </source>
</evidence>
<dbReference type="FunFam" id="1.20.272.10:FF:000003">
    <property type="entry name" value="DNA polymerase III subunit gamma/tau"/>
    <property type="match status" value="1"/>
</dbReference>
<proteinExistence type="inferred from homology"/>
<feature type="region of interest" description="Disordered" evidence="12">
    <location>
        <begin position="367"/>
        <end position="506"/>
    </location>
</feature>
<dbReference type="RefSeq" id="WP_090273309.1">
    <property type="nucleotide sequence ID" value="NZ_LT629748.1"/>
</dbReference>
<dbReference type="SUPFAM" id="SSF48019">
    <property type="entry name" value="post-AAA+ oligomerization domain-like"/>
    <property type="match status" value="1"/>
</dbReference>
<evidence type="ECO:0000256" key="12">
    <source>
        <dbReference type="SAM" id="MobiDB-lite"/>
    </source>
</evidence>
<dbReference type="InterPro" id="IPR008921">
    <property type="entry name" value="DNA_pol3_clamp-load_cplx_C"/>
</dbReference>
<evidence type="ECO:0000313" key="14">
    <source>
        <dbReference type="EMBL" id="SDS53209.1"/>
    </source>
</evidence>
<dbReference type="Proteomes" id="UP000243426">
    <property type="component" value="Chromosome I"/>
</dbReference>
<dbReference type="Gene3D" id="3.30.300.150">
    <property type="entry name" value="DNA polymerase III, tau subunit, domain V"/>
    <property type="match status" value="1"/>
</dbReference>
<dbReference type="GO" id="GO:0006261">
    <property type="term" value="P:DNA-templated DNA replication"/>
    <property type="evidence" value="ECO:0007669"/>
    <property type="project" value="TreeGrafter"/>
</dbReference>
<dbReference type="CDD" id="cd18137">
    <property type="entry name" value="HLD_clamp_pol_III_gamma_tau"/>
    <property type="match status" value="1"/>
</dbReference>
<dbReference type="AlphaFoldDB" id="A0A1H1T0M6"/>
<dbReference type="EMBL" id="LT629748">
    <property type="protein sequence ID" value="SDS53209.1"/>
    <property type="molecule type" value="Genomic_DNA"/>
</dbReference>
<dbReference type="InterPro" id="IPR022754">
    <property type="entry name" value="DNA_pol_III_gamma-3"/>
</dbReference>
<keyword evidence="8 11" id="KW-0067">ATP-binding</keyword>
<evidence type="ECO:0000256" key="9">
    <source>
        <dbReference type="ARBA" id="ARBA00022932"/>
    </source>
</evidence>
<evidence type="ECO:0000256" key="5">
    <source>
        <dbReference type="ARBA" id="ARBA00022723"/>
    </source>
</evidence>
<keyword evidence="9 11" id="KW-0239">DNA-directed DNA polymerase</keyword>
<dbReference type="Pfam" id="PF12169">
    <property type="entry name" value="DNA_pol3_gamma3"/>
    <property type="match status" value="1"/>
</dbReference>
<dbReference type="InterPro" id="IPR001270">
    <property type="entry name" value="ClpA/B"/>
</dbReference>
<dbReference type="EC" id="2.7.7.7" evidence="11"/>
<feature type="domain" description="AAA+ ATPase" evidence="13">
    <location>
        <begin position="37"/>
        <end position="179"/>
    </location>
</feature>
<comment type="catalytic activity">
    <reaction evidence="10 11">
        <text>DNA(n) + a 2'-deoxyribonucleoside 5'-triphosphate = DNA(n+1) + diphosphate</text>
        <dbReference type="Rhea" id="RHEA:22508"/>
        <dbReference type="Rhea" id="RHEA-COMP:17339"/>
        <dbReference type="Rhea" id="RHEA-COMP:17340"/>
        <dbReference type="ChEBI" id="CHEBI:33019"/>
        <dbReference type="ChEBI" id="CHEBI:61560"/>
        <dbReference type="ChEBI" id="CHEBI:173112"/>
        <dbReference type="EC" id="2.7.7.7"/>
    </reaction>
</comment>
<dbReference type="CDD" id="cd00009">
    <property type="entry name" value="AAA"/>
    <property type="match status" value="1"/>
</dbReference>
<dbReference type="GO" id="GO:0003677">
    <property type="term" value="F:DNA binding"/>
    <property type="evidence" value="ECO:0007669"/>
    <property type="project" value="InterPro"/>
</dbReference>
<dbReference type="InterPro" id="IPR050238">
    <property type="entry name" value="DNA_Rep/Repair_Clamp_Loader"/>
</dbReference>
<dbReference type="FunFam" id="1.10.8.60:FF:000013">
    <property type="entry name" value="DNA polymerase III subunit gamma/tau"/>
    <property type="match status" value="1"/>
</dbReference>
<evidence type="ECO:0000256" key="6">
    <source>
        <dbReference type="ARBA" id="ARBA00022741"/>
    </source>
</evidence>
<evidence type="ECO:0000256" key="10">
    <source>
        <dbReference type="ARBA" id="ARBA00049244"/>
    </source>
</evidence>
<sequence length="665" mass="70800">MSYQVLARKWRPRLFREMVGQTHVLQALINALDHDRLHHAYLFTGTRGVGKTTIARILAKCLNCEAGVSSEPCGICSACREIDEGRFVDLIEVDAASRTKVEDTRELLDNVQYAPSRGRYKVYLIDEVHMLSSHSFNALLKTLEEPPAHVKFLLATTDPQKLPVTILSRCLQFSLKNMLPEKVVEHLRHVLAEERIPFDDESLWLLGRAADGSMRDGLSLTDQAIAFGNGQLQATEVRSMLGTIDHGQVFGLLNALAAGDARGLLAAVAELAEQGADFAGVLAELISTLQRVAIAQVLPEAADNSLGDQERVLELAGRISAEDVQLFYQLALHGRRDLPLAPDPRGGFEMALLRMLAFRPGTLEHTGTAAPAGVASSPPAAQAAPTPDPESGKPSGISQAEADSGASRPTAPISPVATPVAVTTPDTLPAAATAPASPAAEAVAQPEAVAGPEPQPEPVSVPAAAVQPLRSDAPATPATDEPPEWLQGPPMDDSFDPSDGDDEVDVSQYLGDWEPAADLAAETAVVDEDVSDLPPAAGIAARWLEVYPRLGVAGLTQSIAAHCQLVAADDAVWQLHLDPGHSALYNENHRLRLEKAIAALEGQPVTVAVTVQAPTQETPAVAAARRRVARQKEAEQSIQGDPLVQALINDFAAQICDDSIRPLDA</sequence>
<evidence type="ECO:0000256" key="11">
    <source>
        <dbReference type="RuleBase" id="RU364063"/>
    </source>
</evidence>
<keyword evidence="5" id="KW-0479">Metal-binding</keyword>
<keyword evidence="6 11" id="KW-0547">Nucleotide-binding</keyword>
<dbReference type="GO" id="GO:0046872">
    <property type="term" value="F:metal ion binding"/>
    <property type="evidence" value="ECO:0007669"/>
    <property type="project" value="UniProtKB-KW"/>
</dbReference>
<dbReference type="InterPro" id="IPR012763">
    <property type="entry name" value="DNA_pol_III_sug/sutau_N"/>
</dbReference>
<protein>
    <recommendedName>
        <fullName evidence="11">DNA polymerase III subunit gamma/tau</fullName>
        <ecNumber evidence="11">2.7.7.7</ecNumber>
    </recommendedName>
</protein>
<dbReference type="PANTHER" id="PTHR11669:SF0">
    <property type="entry name" value="PROTEIN STICHEL-LIKE 2"/>
    <property type="match status" value="1"/>
</dbReference>
<comment type="function">
    <text evidence="11">DNA polymerase III is a complex, multichain enzyme responsible for most of the replicative synthesis in bacteria. This DNA polymerase also exhibits 3' to 5' exonuclease activity.</text>
</comment>
<dbReference type="InterPro" id="IPR038249">
    <property type="entry name" value="PolIII_tau_V_sf"/>
</dbReference>
<evidence type="ECO:0000256" key="7">
    <source>
        <dbReference type="ARBA" id="ARBA00022833"/>
    </source>
</evidence>
<dbReference type="SMART" id="SM00382">
    <property type="entry name" value="AAA"/>
    <property type="match status" value="1"/>
</dbReference>
<evidence type="ECO:0000256" key="1">
    <source>
        <dbReference type="ARBA" id="ARBA00006360"/>
    </source>
</evidence>
<evidence type="ECO:0000256" key="8">
    <source>
        <dbReference type="ARBA" id="ARBA00022840"/>
    </source>
</evidence>
<keyword evidence="2 11" id="KW-0808">Transferase</keyword>
<dbReference type="GO" id="GO:0005524">
    <property type="term" value="F:ATP binding"/>
    <property type="evidence" value="ECO:0007669"/>
    <property type="project" value="UniProtKB-KW"/>
</dbReference>
<dbReference type="SUPFAM" id="SSF52540">
    <property type="entry name" value="P-loop containing nucleoside triphosphate hydrolases"/>
    <property type="match status" value="1"/>
</dbReference>
<organism evidence="14 15">
    <name type="scientific">Halopseudomonas litoralis</name>
    <dbReference type="NCBI Taxonomy" id="797277"/>
    <lineage>
        <taxon>Bacteria</taxon>
        <taxon>Pseudomonadati</taxon>
        <taxon>Pseudomonadota</taxon>
        <taxon>Gammaproteobacteria</taxon>
        <taxon>Pseudomonadales</taxon>
        <taxon>Pseudomonadaceae</taxon>
        <taxon>Halopseudomonas</taxon>
    </lineage>
</organism>
<dbReference type="Pfam" id="PF13177">
    <property type="entry name" value="DNA_pol3_delta2"/>
    <property type="match status" value="1"/>
</dbReference>
<accession>A0A1H1T0M6</accession>
<dbReference type="OrthoDB" id="9810148at2"/>
<evidence type="ECO:0000256" key="3">
    <source>
        <dbReference type="ARBA" id="ARBA00022695"/>
    </source>
</evidence>
<dbReference type="Pfam" id="PF12170">
    <property type="entry name" value="DNA_pol3_tau_5"/>
    <property type="match status" value="1"/>
</dbReference>
<dbReference type="GO" id="GO:0009360">
    <property type="term" value="C:DNA polymerase III complex"/>
    <property type="evidence" value="ECO:0007669"/>
    <property type="project" value="InterPro"/>
</dbReference>
<evidence type="ECO:0000259" key="13">
    <source>
        <dbReference type="SMART" id="SM00382"/>
    </source>
</evidence>
<dbReference type="InterPro" id="IPR003593">
    <property type="entry name" value="AAA+_ATPase"/>
</dbReference>
<comment type="subunit">
    <text evidence="11">DNA polymerase III contains a core (composed of alpha, epsilon and theta chains) that associates with a tau subunit. This core dimerizes to form the POLIII' complex. PolIII' associates with the gamma complex (composed of gamma, delta, delta', psi and chi chains) and with the beta chain to form the complete DNA polymerase III complex.</text>
</comment>
<dbReference type="PANTHER" id="PTHR11669">
    <property type="entry name" value="REPLICATION FACTOR C / DNA POLYMERASE III GAMMA-TAU SUBUNIT"/>
    <property type="match status" value="1"/>
</dbReference>
<dbReference type="GO" id="GO:0003887">
    <property type="term" value="F:DNA-directed DNA polymerase activity"/>
    <property type="evidence" value="ECO:0007669"/>
    <property type="project" value="UniProtKB-KW"/>
</dbReference>
<dbReference type="InterPro" id="IPR021029">
    <property type="entry name" value="DNA_pol_III_tau_dom-5"/>
</dbReference>
<dbReference type="NCBIfam" id="NF005942">
    <property type="entry name" value="PRK07994.1"/>
    <property type="match status" value="1"/>
</dbReference>
<feature type="compositionally biased region" description="Acidic residues" evidence="12">
    <location>
        <begin position="493"/>
        <end position="505"/>
    </location>
</feature>
<dbReference type="STRING" id="797277.SAMN05216198_2160"/>
<keyword evidence="15" id="KW-1185">Reference proteome</keyword>
<dbReference type="PRINTS" id="PR00300">
    <property type="entry name" value="CLPPROTEASEA"/>
</dbReference>
<gene>
    <name evidence="11" type="primary">dnaX</name>
    <name evidence="14" type="ORF">SAMN05216198_2160</name>
</gene>
<evidence type="ECO:0000256" key="2">
    <source>
        <dbReference type="ARBA" id="ARBA00022679"/>
    </source>
</evidence>
<evidence type="ECO:0000313" key="15">
    <source>
        <dbReference type="Proteomes" id="UP000243426"/>
    </source>
</evidence>
<dbReference type="NCBIfam" id="TIGR02397">
    <property type="entry name" value="dnaX_nterm"/>
    <property type="match status" value="1"/>
</dbReference>
<dbReference type="Gene3D" id="1.20.272.10">
    <property type="match status" value="1"/>
</dbReference>
<feature type="compositionally biased region" description="Low complexity" evidence="12">
    <location>
        <begin position="409"/>
        <end position="452"/>
    </location>
</feature>
<keyword evidence="4 11" id="KW-0235">DNA replication</keyword>
<dbReference type="NCBIfam" id="NF004046">
    <property type="entry name" value="PRK05563.1"/>
    <property type="match status" value="1"/>
</dbReference>
<dbReference type="InterPro" id="IPR027417">
    <property type="entry name" value="P-loop_NTPase"/>
</dbReference>
<dbReference type="InterPro" id="IPR045085">
    <property type="entry name" value="HLD_clamp_pol_III_gamma_tau"/>
</dbReference>
<dbReference type="Gene3D" id="3.40.50.300">
    <property type="entry name" value="P-loop containing nucleotide triphosphate hydrolases"/>
    <property type="match status" value="1"/>
</dbReference>
<keyword evidence="3 11" id="KW-0548">Nucleotidyltransferase</keyword>
<dbReference type="FunFam" id="3.40.50.300:FF:000014">
    <property type="entry name" value="DNA polymerase III subunit gamma/tau"/>
    <property type="match status" value="1"/>
</dbReference>
<keyword evidence="7" id="KW-0862">Zinc</keyword>
<name>A0A1H1T0M6_9GAMM</name>
<feature type="compositionally biased region" description="Low complexity" evidence="12">
    <location>
        <begin position="369"/>
        <end position="385"/>
    </location>
</feature>
<comment type="similarity">
    <text evidence="1 11">Belongs to the DnaX/STICHEL family.</text>
</comment>
<dbReference type="Pfam" id="PF22608">
    <property type="entry name" value="DNAX_ATPase_lid"/>
    <property type="match status" value="1"/>
</dbReference>
<dbReference type="Gene3D" id="1.10.8.60">
    <property type="match status" value="1"/>
</dbReference>
<reference evidence="15" key="1">
    <citation type="submission" date="2016-10" db="EMBL/GenBank/DDBJ databases">
        <authorList>
            <person name="Varghese N."/>
            <person name="Submissions S."/>
        </authorList>
    </citation>
    <scope>NUCLEOTIDE SEQUENCE [LARGE SCALE GENOMIC DNA]</scope>
    <source>
        <strain evidence="15">2SM5</strain>
    </source>
</reference>